<sequence>MVCQVEEFPAQVWVCDGFSRQDLVFVVSWRVYSSSSCRSSKALRVPSSIKPSTQGTYSRSLTWVTLNP</sequence>
<dbReference type="EMBL" id="CP144751">
    <property type="protein sequence ID" value="WVZ84996.1"/>
    <property type="molecule type" value="Genomic_DNA"/>
</dbReference>
<evidence type="ECO:0000313" key="1">
    <source>
        <dbReference type="EMBL" id="WVZ84996.1"/>
    </source>
</evidence>
<name>A0AAQ3X4X0_PASNO</name>
<gene>
    <name evidence="1" type="ORF">U9M48_031961</name>
</gene>
<dbReference type="Proteomes" id="UP001341281">
    <property type="component" value="Chromosome 07"/>
</dbReference>
<accession>A0AAQ3X4X0</accession>
<dbReference type="AlphaFoldDB" id="A0AAQ3X4X0"/>
<keyword evidence="2" id="KW-1185">Reference proteome</keyword>
<organism evidence="1 2">
    <name type="scientific">Paspalum notatum var. saurae</name>
    <dbReference type="NCBI Taxonomy" id="547442"/>
    <lineage>
        <taxon>Eukaryota</taxon>
        <taxon>Viridiplantae</taxon>
        <taxon>Streptophyta</taxon>
        <taxon>Embryophyta</taxon>
        <taxon>Tracheophyta</taxon>
        <taxon>Spermatophyta</taxon>
        <taxon>Magnoliopsida</taxon>
        <taxon>Liliopsida</taxon>
        <taxon>Poales</taxon>
        <taxon>Poaceae</taxon>
        <taxon>PACMAD clade</taxon>
        <taxon>Panicoideae</taxon>
        <taxon>Andropogonodae</taxon>
        <taxon>Paspaleae</taxon>
        <taxon>Paspalinae</taxon>
        <taxon>Paspalum</taxon>
    </lineage>
</organism>
<proteinExistence type="predicted"/>
<reference evidence="1 2" key="1">
    <citation type="submission" date="2024-02" db="EMBL/GenBank/DDBJ databases">
        <title>High-quality chromosome-scale genome assembly of Pensacola bahiagrass (Paspalum notatum Flugge var. saurae).</title>
        <authorList>
            <person name="Vega J.M."/>
            <person name="Podio M."/>
            <person name="Orjuela J."/>
            <person name="Siena L.A."/>
            <person name="Pessino S.C."/>
            <person name="Combes M.C."/>
            <person name="Mariac C."/>
            <person name="Albertini E."/>
            <person name="Pupilli F."/>
            <person name="Ortiz J.P.A."/>
            <person name="Leblanc O."/>
        </authorList>
    </citation>
    <scope>NUCLEOTIDE SEQUENCE [LARGE SCALE GENOMIC DNA]</scope>
    <source>
        <strain evidence="1">R1</strain>
        <tissue evidence="1">Leaf</tissue>
    </source>
</reference>
<evidence type="ECO:0000313" key="2">
    <source>
        <dbReference type="Proteomes" id="UP001341281"/>
    </source>
</evidence>
<protein>
    <submittedName>
        <fullName evidence="1">Uncharacterized protein</fullName>
    </submittedName>
</protein>